<dbReference type="PANTHER" id="PTHR21860:SF2">
    <property type="entry name" value="GENERAL TRANSCRIPTION FACTOR 3C POLYPEPTIDE 6"/>
    <property type="match status" value="1"/>
</dbReference>
<name>A0A8H7V783_9FUNG</name>
<dbReference type="GO" id="GO:0000127">
    <property type="term" value="C:transcription factor TFIIIC complex"/>
    <property type="evidence" value="ECO:0007669"/>
    <property type="project" value="TreeGrafter"/>
</dbReference>
<comment type="caution">
    <text evidence="3">The sequence shown here is derived from an EMBL/GenBank/DDBJ whole genome shotgun (WGS) entry which is preliminary data.</text>
</comment>
<sequence>MSDSEYEEETTYVVFDLGSIAPSEFIDEVSIKNGGCRIIGLEEGKPYLQLGELTLEGTVDETIGTHLMFEMQDKDPSKIPPSLAAVNPNKSEPKETKKTLVYQCSTENVVTLETITLTPKVAQQPKSTPSDTSIIDAI</sequence>
<dbReference type="Gene3D" id="2.60.40.4370">
    <property type="match status" value="1"/>
</dbReference>
<dbReference type="PANTHER" id="PTHR21860">
    <property type="entry name" value="TRANSCRIPTION INITIATION FACTOR IIIC TFIIIC , POLYPEPTIDE 6-RELATED"/>
    <property type="match status" value="1"/>
</dbReference>
<feature type="non-terminal residue" evidence="3">
    <location>
        <position position="1"/>
    </location>
</feature>
<dbReference type="Proteomes" id="UP000603453">
    <property type="component" value="Unassembled WGS sequence"/>
</dbReference>
<gene>
    <name evidence="3" type="ORF">INT47_000698</name>
</gene>
<organism evidence="3 4">
    <name type="scientific">Mucor saturninus</name>
    <dbReference type="NCBI Taxonomy" id="64648"/>
    <lineage>
        <taxon>Eukaryota</taxon>
        <taxon>Fungi</taxon>
        <taxon>Fungi incertae sedis</taxon>
        <taxon>Mucoromycota</taxon>
        <taxon>Mucoromycotina</taxon>
        <taxon>Mucoromycetes</taxon>
        <taxon>Mucorales</taxon>
        <taxon>Mucorineae</taxon>
        <taxon>Mucoraceae</taxon>
        <taxon>Mucor</taxon>
    </lineage>
</organism>
<dbReference type="AlphaFoldDB" id="A0A8H7V783"/>
<evidence type="ECO:0000256" key="1">
    <source>
        <dbReference type="SAM" id="MobiDB-lite"/>
    </source>
</evidence>
<dbReference type="InterPro" id="IPR042771">
    <property type="entry name" value="GTF3C6-like"/>
</dbReference>
<evidence type="ECO:0000259" key="2">
    <source>
        <dbReference type="Pfam" id="PF10419"/>
    </source>
</evidence>
<evidence type="ECO:0000313" key="4">
    <source>
        <dbReference type="Proteomes" id="UP000603453"/>
    </source>
</evidence>
<feature type="region of interest" description="Disordered" evidence="1">
    <location>
        <begin position="73"/>
        <end position="96"/>
    </location>
</feature>
<keyword evidence="4" id="KW-1185">Reference proteome</keyword>
<accession>A0A8H7V783</accession>
<dbReference type="InterPro" id="IPR019481">
    <property type="entry name" value="TFIIIC_triple_barrel"/>
</dbReference>
<dbReference type="OrthoDB" id="1877767at2759"/>
<reference evidence="3" key="1">
    <citation type="submission" date="2020-12" db="EMBL/GenBank/DDBJ databases">
        <title>Metabolic potential, ecology and presence of endohyphal bacteria is reflected in genomic diversity of Mucoromycotina.</title>
        <authorList>
            <person name="Muszewska A."/>
            <person name="Okrasinska A."/>
            <person name="Steczkiewicz K."/>
            <person name="Drgas O."/>
            <person name="Orlowska M."/>
            <person name="Perlinska-Lenart U."/>
            <person name="Aleksandrzak-Piekarczyk T."/>
            <person name="Szatraj K."/>
            <person name="Zielenkiewicz U."/>
            <person name="Pilsyk S."/>
            <person name="Malc E."/>
            <person name="Mieczkowski P."/>
            <person name="Kruszewska J.S."/>
            <person name="Biernat P."/>
            <person name="Pawlowska J."/>
        </authorList>
    </citation>
    <scope>NUCLEOTIDE SEQUENCE</scope>
    <source>
        <strain evidence="3">WA0000017839</strain>
    </source>
</reference>
<feature type="domain" description="Transcription factor TFIIIC triple barrel" evidence="2">
    <location>
        <begin position="7"/>
        <end position="117"/>
    </location>
</feature>
<evidence type="ECO:0000313" key="3">
    <source>
        <dbReference type="EMBL" id="KAG2212721.1"/>
    </source>
</evidence>
<dbReference type="Pfam" id="PF10419">
    <property type="entry name" value="TFIIIC_sub6"/>
    <property type="match status" value="1"/>
</dbReference>
<proteinExistence type="predicted"/>
<dbReference type="EMBL" id="JAEPRD010000005">
    <property type="protein sequence ID" value="KAG2212721.1"/>
    <property type="molecule type" value="Genomic_DNA"/>
</dbReference>
<protein>
    <recommendedName>
        <fullName evidence="2">Transcription factor TFIIIC triple barrel domain-containing protein</fullName>
    </recommendedName>
</protein>
<dbReference type="GO" id="GO:0006383">
    <property type="term" value="P:transcription by RNA polymerase III"/>
    <property type="evidence" value="ECO:0007669"/>
    <property type="project" value="InterPro"/>
</dbReference>